<dbReference type="AlphaFoldDB" id="A0A9D2QEF7"/>
<evidence type="ECO:0000313" key="3">
    <source>
        <dbReference type="EMBL" id="HJC84951.1"/>
    </source>
</evidence>
<proteinExistence type="predicted"/>
<dbReference type="InterPro" id="IPR011256">
    <property type="entry name" value="Reg_factor_effector_dom_sf"/>
</dbReference>
<feature type="domain" description="AraC effector-binding" evidence="2">
    <location>
        <begin position="6"/>
        <end position="156"/>
    </location>
</feature>
<organism evidence="3 4">
    <name type="scientific">Candidatus Corynebacterium faecigallinarum</name>
    <dbReference type="NCBI Taxonomy" id="2838528"/>
    <lineage>
        <taxon>Bacteria</taxon>
        <taxon>Bacillati</taxon>
        <taxon>Actinomycetota</taxon>
        <taxon>Actinomycetes</taxon>
        <taxon>Mycobacteriales</taxon>
        <taxon>Corynebacteriaceae</taxon>
        <taxon>Corynebacterium</taxon>
    </lineage>
</organism>
<dbReference type="EMBL" id="DWVP01000013">
    <property type="protein sequence ID" value="HJC84951.1"/>
    <property type="molecule type" value="Genomic_DNA"/>
</dbReference>
<evidence type="ECO:0000259" key="2">
    <source>
        <dbReference type="SMART" id="SM00871"/>
    </source>
</evidence>
<reference evidence="3" key="2">
    <citation type="submission" date="2021-04" db="EMBL/GenBank/DDBJ databases">
        <authorList>
            <person name="Gilroy R."/>
        </authorList>
    </citation>
    <scope>NUCLEOTIDE SEQUENCE</scope>
    <source>
        <strain evidence="3">ChiHjej13B12-4958</strain>
    </source>
</reference>
<gene>
    <name evidence="3" type="ORF">H9751_05315</name>
</gene>
<dbReference type="InterPro" id="IPR029442">
    <property type="entry name" value="GyrI-like"/>
</dbReference>
<sequence length="156" mass="16674">MATDFPTPELTERPEQHLAVVRETVAMEDIPKLFDRAFPLILTTLGAAGISPSGPPMGVTHGMPDEKIDLAAAVPVDAPISADGEVTPETLPAGRTVTLMVRGGYDLITAAYEHLFDWITTKGLTPTGIVWEQYLTEPTPDGDPDANETLLGAHVE</sequence>
<evidence type="ECO:0000313" key="4">
    <source>
        <dbReference type="Proteomes" id="UP000823858"/>
    </source>
</evidence>
<dbReference type="Pfam" id="PF06445">
    <property type="entry name" value="GyrI-like"/>
    <property type="match status" value="1"/>
</dbReference>
<name>A0A9D2QEF7_9CORY</name>
<dbReference type="SUPFAM" id="SSF55136">
    <property type="entry name" value="Probable bacterial effector-binding domain"/>
    <property type="match status" value="1"/>
</dbReference>
<dbReference type="Proteomes" id="UP000823858">
    <property type="component" value="Unassembled WGS sequence"/>
</dbReference>
<feature type="region of interest" description="Disordered" evidence="1">
    <location>
        <begin position="137"/>
        <end position="156"/>
    </location>
</feature>
<dbReference type="SMART" id="SM00871">
    <property type="entry name" value="AraC_E_bind"/>
    <property type="match status" value="1"/>
</dbReference>
<evidence type="ECO:0000256" key="1">
    <source>
        <dbReference type="SAM" id="MobiDB-lite"/>
    </source>
</evidence>
<reference evidence="3" key="1">
    <citation type="journal article" date="2021" name="PeerJ">
        <title>Extensive microbial diversity within the chicken gut microbiome revealed by metagenomics and culture.</title>
        <authorList>
            <person name="Gilroy R."/>
            <person name="Ravi A."/>
            <person name="Getino M."/>
            <person name="Pursley I."/>
            <person name="Horton D.L."/>
            <person name="Alikhan N.F."/>
            <person name="Baker D."/>
            <person name="Gharbi K."/>
            <person name="Hall N."/>
            <person name="Watson M."/>
            <person name="Adriaenssens E.M."/>
            <person name="Foster-Nyarko E."/>
            <person name="Jarju S."/>
            <person name="Secka A."/>
            <person name="Antonio M."/>
            <person name="Oren A."/>
            <person name="Chaudhuri R.R."/>
            <person name="La Ragione R."/>
            <person name="Hildebrand F."/>
            <person name="Pallen M.J."/>
        </authorList>
    </citation>
    <scope>NUCLEOTIDE SEQUENCE</scope>
    <source>
        <strain evidence="3">ChiHjej13B12-4958</strain>
    </source>
</reference>
<dbReference type="InterPro" id="IPR010499">
    <property type="entry name" value="AraC_E-bd"/>
</dbReference>
<comment type="caution">
    <text evidence="3">The sequence shown here is derived from an EMBL/GenBank/DDBJ whole genome shotgun (WGS) entry which is preliminary data.</text>
</comment>
<dbReference type="Gene3D" id="3.20.80.10">
    <property type="entry name" value="Regulatory factor, effector binding domain"/>
    <property type="match status" value="1"/>
</dbReference>
<protein>
    <submittedName>
        <fullName evidence="3">GyrI-like domain-containing protein</fullName>
    </submittedName>
</protein>
<accession>A0A9D2QEF7</accession>